<gene>
    <name evidence="1" type="ORF">CSW47_09325</name>
</gene>
<proteinExistence type="predicted"/>
<evidence type="ECO:0000313" key="1">
    <source>
        <dbReference type="EMBL" id="RTH03124.1"/>
    </source>
</evidence>
<dbReference type="AlphaFoldDB" id="A0A430R6Y2"/>
<feature type="non-terminal residue" evidence="1">
    <location>
        <position position="63"/>
    </location>
</feature>
<sequence>MVDTQSVQVKAKSLRQAPCPACQGEGFLPAFQPLGDGPPRPLLGFWDPAELWEECPACGGTGR</sequence>
<comment type="caution">
    <text evidence="1">The sequence shown here is derived from an EMBL/GenBank/DDBJ whole genome shotgun (WGS) entry which is preliminary data.</text>
</comment>
<dbReference type="RefSeq" id="WP_216641816.1">
    <property type="nucleotide sequence ID" value="NZ_PELP01000270.1"/>
</dbReference>
<evidence type="ECO:0000313" key="2">
    <source>
        <dbReference type="Proteomes" id="UP000286734"/>
    </source>
</evidence>
<dbReference type="Proteomes" id="UP000286734">
    <property type="component" value="Unassembled WGS sequence"/>
</dbReference>
<dbReference type="EMBL" id="PELP01000270">
    <property type="protein sequence ID" value="RTH03124.1"/>
    <property type="molecule type" value="Genomic_DNA"/>
</dbReference>
<reference evidence="1 2" key="1">
    <citation type="journal article" date="2019" name="Extremophiles">
        <title>Biogeography of thermophiles and predominance of Thermus scotoductus in domestic water heaters.</title>
        <authorList>
            <person name="Wilpiszeski R.L."/>
            <person name="Zhang Z."/>
            <person name="House C.H."/>
        </authorList>
    </citation>
    <scope>NUCLEOTIDE SEQUENCE [LARGE SCALE GENOMIC DNA]</scope>
    <source>
        <strain evidence="1 2">34_S34</strain>
    </source>
</reference>
<accession>A0A430R6Y2</accession>
<organism evidence="1 2">
    <name type="scientific">Thermus scotoductus</name>
    <dbReference type="NCBI Taxonomy" id="37636"/>
    <lineage>
        <taxon>Bacteria</taxon>
        <taxon>Thermotogati</taxon>
        <taxon>Deinococcota</taxon>
        <taxon>Deinococci</taxon>
        <taxon>Thermales</taxon>
        <taxon>Thermaceae</taxon>
        <taxon>Thermus</taxon>
    </lineage>
</organism>
<name>A0A430R6Y2_THESC</name>
<protein>
    <submittedName>
        <fullName evidence="1">Uncharacterized protein</fullName>
    </submittedName>
</protein>